<evidence type="ECO:0000313" key="8">
    <source>
        <dbReference type="EMBL" id="AEG99674.1"/>
    </source>
</evidence>
<keyword evidence="4 6" id="KW-1133">Transmembrane helix</keyword>
<dbReference type="RefSeq" id="WP_015365720.1">
    <property type="nucleotide sequence ID" value="NC_015663.1"/>
</dbReference>
<sequence>MAQRRELQTLLNAAPVGALQWRVIICCFLVVMLDGFDTAAIGFIAPDIRVHWQLSASDLAPLFGAGLLGLTAGALLCGPLSDRFGRKRVIEFCVALFGLFSLLSAFSTNLEMLVFLRFLTGLGLGGAMPNTITMTSEYLPARRRGALVTLMFCGFTLGSALGGVVSAQLVAHIGWHGILALGGILPLLLAVALLWALPESPRWQVRRGLPQATIARTVSAITGERYPETHFWLDEPAAGPKGSISQLFAGRQLAITLMLWVVFFMSLLIIYLLSSWMPTLLNHRGIDLQHASWVTAAFQVGGTLGALLLGILMDRFNPFFVLALSYCLGALCIVMIGLSENGLWLMALAIFGTGIGVSGSQVGLNALTATLYPTQSRATGVSWSNAIGRCGAIVGSLSGGMMMAMNFSFDTLFYVIAVPAAIGAVMLIMLMLAVRRPGSVPDALPSAGVANK</sequence>
<proteinExistence type="predicted"/>
<dbReference type="PANTHER" id="PTHR23508:SF10">
    <property type="entry name" value="CARBOXYLIC ACID TRANSPORTER PROTEIN HOMOLOG"/>
    <property type="match status" value="1"/>
</dbReference>
<dbReference type="OrthoDB" id="7066727at2"/>
<dbReference type="InterPro" id="IPR011701">
    <property type="entry name" value="MFS"/>
</dbReference>
<reference evidence="8 9" key="1">
    <citation type="journal article" date="2012" name="J. Bacteriol.">
        <title>Complete genome sequence of Enterobacter aerogenes KCTC 2190.</title>
        <authorList>
            <person name="Shin S.H."/>
            <person name="Kim S."/>
            <person name="Kim J.Y."/>
            <person name="Lee S."/>
            <person name="Um Y."/>
            <person name="Oh M.K."/>
            <person name="Kim Y.R."/>
            <person name="Lee J."/>
            <person name="Yang K.S."/>
        </authorList>
    </citation>
    <scope>NUCLEOTIDE SEQUENCE [LARGE SCALE GENOMIC DNA]</scope>
    <source>
        <strain evidence="8 9">KCTC 2190</strain>
    </source>
</reference>
<feature type="transmembrane region" description="Helical" evidence="6">
    <location>
        <begin position="173"/>
        <end position="197"/>
    </location>
</feature>
<feature type="transmembrane region" description="Helical" evidence="6">
    <location>
        <begin position="344"/>
        <end position="374"/>
    </location>
</feature>
<feature type="transmembrane region" description="Helical" evidence="6">
    <location>
        <begin position="21"/>
        <end position="44"/>
    </location>
</feature>
<evidence type="ECO:0000256" key="4">
    <source>
        <dbReference type="ARBA" id="ARBA00022989"/>
    </source>
</evidence>
<dbReference type="Gene3D" id="1.20.1250.20">
    <property type="entry name" value="MFS general substrate transporter like domains"/>
    <property type="match status" value="2"/>
</dbReference>
<dbReference type="GO" id="GO:0005886">
    <property type="term" value="C:plasma membrane"/>
    <property type="evidence" value="ECO:0007669"/>
    <property type="project" value="TreeGrafter"/>
</dbReference>
<dbReference type="Proteomes" id="UP000008881">
    <property type="component" value="Chromosome"/>
</dbReference>
<feature type="transmembrane region" description="Helical" evidence="6">
    <location>
        <begin position="253"/>
        <end position="273"/>
    </location>
</feature>
<evidence type="ECO:0000256" key="1">
    <source>
        <dbReference type="ARBA" id="ARBA00004141"/>
    </source>
</evidence>
<feature type="domain" description="Major facilitator superfamily (MFS) profile" evidence="7">
    <location>
        <begin position="23"/>
        <end position="435"/>
    </location>
</feature>
<name>A0A0H3G3F9_KLEAK</name>
<evidence type="ECO:0000256" key="3">
    <source>
        <dbReference type="ARBA" id="ARBA00022692"/>
    </source>
</evidence>
<dbReference type="PROSITE" id="PS50850">
    <property type="entry name" value="MFS"/>
    <property type="match status" value="1"/>
</dbReference>
<gene>
    <name evidence="8" type="ordered locus">EAE_23895</name>
</gene>
<feature type="transmembrane region" description="Helical" evidence="6">
    <location>
        <begin position="411"/>
        <end position="434"/>
    </location>
</feature>
<dbReference type="AlphaFoldDB" id="A0A0H3G3F9"/>
<evidence type="ECO:0000256" key="5">
    <source>
        <dbReference type="ARBA" id="ARBA00023136"/>
    </source>
</evidence>
<evidence type="ECO:0000259" key="7">
    <source>
        <dbReference type="PROSITE" id="PS50850"/>
    </source>
</evidence>
<dbReference type="Pfam" id="PF07690">
    <property type="entry name" value="MFS_1"/>
    <property type="match status" value="1"/>
</dbReference>
<feature type="transmembrane region" description="Helical" evidence="6">
    <location>
        <begin position="114"/>
        <end position="133"/>
    </location>
</feature>
<feature type="transmembrane region" description="Helical" evidence="6">
    <location>
        <begin position="59"/>
        <end position="77"/>
    </location>
</feature>
<keyword evidence="5 6" id="KW-0472">Membrane</keyword>
<keyword evidence="3 6" id="KW-0812">Transmembrane</keyword>
<evidence type="ECO:0000256" key="6">
    <source>
        <dbReference type="SAM" id="Phobius"/>
    </source>
</evidence>
<dbReference type="InterPro" id="IPR036259">
    <property type="entry name" value="MFS_trans_sf"/>
</dbReference>
<keyword evidence="9" id="KW-1185">Reference proteome</keyword>
<keyword evidence="2" id="KW-1003">Cell membrane</keyword>
<feature type="transmembrane region" description="Helical" evidence="6">
    <location>
        <begin position="386"/>
        <end position="405"/>
    </location>
</feature>
<organism evidence="8 9">
    <name type="scientific">Klebsiella aerogenes (strain ATCC 13048 / DSM 30053 / CCUG 1429 / JCM 1235 / KCTC 2190 / NBRC 13534 / NCIMB 10102 / NCTC 10006 / CDC 819-56)</name>
    <name type="common">Enterobacter aerogenes</name>
    <dbReference type="NCBI Taxonomy" id="1028307"/>
    <lineage>
        <taxon>Bacteria</taxon>
        <taxon>Pseudomonadati</taxon>
        <taxon>Pseudomonadota</taxon>
        <taxon>Gammaproteobacteria</taxon>
        <taxon>Enterobacterales</taxon>
        <taxon>Enterobacteriaceae</taxon>
        <taxon>Klebsiella/Raoultella group</taxon>
        <taxon>Klebsiella</taxon>
    </lineage>
</organism>
<dbReference type="EMBL" id="CP002824">
    <property type="protein sequence ID" value="AEG99674.1"/>
    <property type="molecule type" value="Genomic_DNA"/>
</dbReference>
<dbReference type="SUPFAM" id="SSF103473">
    <property type="entry name" value="MFS general substrate transporter"/>
    <property type="match status" value="1"/>
</dbReference>
<accession>A0A0H3G3F9</accession>
<feature type="transmembrane region" description="Helical" evidence="6">
    <location>
        <begin position="293"/>
        <end position="312"/>
    </location>
</feature>
<evidence type="ECO:0000256" key="2">
    <source>
        <dbReference type="ARBA" id="ARBA00022475"/>
    </source>
</evidence>
<feature type="transmembrane region" description="Helical" evidence="6">
    <location>
        <begin position="319"/>
        <end position="338"/>
    </location>
</feature>
<evidence type="ECO:0000313" key="9">
    <source>
        <dbReference type="Proteomes" id="UP000008881"/>
    </source>
</evidence>
<dbReference type="GeneID" id="93312947"/>
<comment type="subcellular location">
    <subcellularLocation>
        <location evidence="1">Membrane</location>
        <topology evidence="1">Multi-pass membrane protein</topology>
    </subcellularLocation>
</comment>
<dbReference type="eggNOG" id="COG2271">
    <property type="taxonomic scope" value="Bacteria"/>
</dbReference>
<feature type="transmembrane region" description="Helical" evidence="6">
    <location>
        <begin position="89"/>
        <end position="108"/>
    </location>
</feature>
<dbReference type="HOGENOM" id="CLU_001265_46_4_6"/>
<protein>
    <recommendedName>
        <fullName evidence="7">Major facilitator superfamily (MFS) profile domain-containing protein</fullName>
    </recommendedName>
</protein>
<dbReference type="KEGG" id="eae:EAE_23895"/>
<dbReference type="InterPro" id="IPR020846">
    <property type="entry name" value="MFS_dom"/>
</dbReference>
<dbReference type="PATRIC" id="fig|1028307.3.peg.4734"/>
<dbReference type="CDD" id="cd17365">
    <property type="entry name" value="MFS_PcaK_like"/>
    <property type="match status" value="1"/>
</dbReference>
<dbReference type="GO" id="GO:0046943">
    <property type="term" value="F:carboxylic acid transmembrane transporter activity"/>
    <property type="evidence" value="ECO:0007669"/>
    <property type="project" value="TreeGrafter"/>
</dbReference>
<feature type="transmembrane region" description="Helical" evidence="6">
    <location>
        <begin position="145"/>
        <end position="167"/>
    </location>
</feature>
<dbReference type="PANTHER" id="PTHR23508">
    <property type="entry name" value="CARBOXYLIC ACID TRANSPORTER PROTEIN HOMOLOG"/>
    <property type="match status" value="1"/>
</dbReference>